<dbReference type="SUPFAM" id="SSF55811">
    <property type="entry name" value="Nudix"/>
    <property type="match status" value="1"/>
</dbReference>
<evidence type="ECO:0000256" key="1">
    <source>
        <dbReference type="ARBA" id="ARBA00005582"/>
    </source>
</evidence>
<keyword evidence="5" id="KW-1185">Reference proteome</keyword>
<protein>
    <submittedName>
        <fullName evidence="4">NUDIX hydrolase</fullName>
    </submittedName>
</protein>
<dbReference type="Proteomes" id="UP000031561">
    <property type="component" value="Unassembled WGS sequence"/>
</dbReference>
<proteinExistence type="inferred from homology"/>
<evidence type="ECO:0000256" key="2">
    <source>
        <dbReference type="ARBA" id="ARBA00022801"/>
    </source>
</evidence>
<evidence type="ECO:0000259" key="3">
    <source>
        <dbReference type="PROSITE" id="PS51462"/>
    </source>
</evidence>
<dbReference type="InterPro" id="IPR015797">
    <property type="entry name" value="NUDIX_hydrolase-like_dom_sf"/>
</dbReference>
<name>A0ABD4T6M1_9CYAN</name>
<comment type="caution">
    <text evidence="4">The sequence shown here is derived from an EMBL/GenBank/DDBJ whole genome shotgun (WGS) entry which is preliminary data.</text>
</comment>
<evidence type="ECO:0000313" key="5">
    <source>
        <dbReference type="Proteomes" id="UP000031561"/>
    </source>
</evidence>
<accession>A0ABD4T6M1</accession>
<dbReference type="PANTHER" id="PTHR43736">
    <property type="entry name" value="ADP-RIBOSE PYROPHOSPHATASE"/>
    <property type="match status" value="1"/>
</dbReference>
<dbReference type="PROSITE" id="PS51462">
    <property type="entry name" value="NUDIX"/>
    <property type="match status" value="1"/>
</dbReference>
<dbReference type="Pfam" id="PF00293">
    <property type="entry name" value="NUDIX"/>
    <property type="match status" value="1"/>
</dbReference>
<dbReference type="InterPro" id="IPR020476">
    <property type="entry name" value="Nudix_hydrolase"/>
</dbReference>
<dbReference type="CDD" id="cd18873">
    <property type="entry name" value="NUDIX_NadM_like"/>
    <property type="match status" value="1"/>
</dbReference>
<keyword evidence="2 4" id="KW-0378">Hydrolase</keyword>
<gene>
    <name evidence="4" type="ORF">QQ91_0016195</name>
</gene>
<dbReference type="GO" id="GO:0016787">
    <property type="term" value="F:hydrolase activity"/>
    <property type="evidence" value="ECO:0007669"/>
    <property type="project" value="UniProtKB-KW"/>
</dbReference>
<organism evidence="4 5">
    <name type="scientific">Lyngbya confervoides BDU141951</name>
    <dbReference type="NCBI Taxonomy" id="1574623"/>
    <lineage>
        <taxon>Bacteria</taxon>
        <taxon>Bacillati</taxon>
        <taxon>Cyanobacteriota</taxon>
        <taxon>Cyanophyceae</taxon>
        <taxon>Oscillatoriophycideae</taxon>
        <taxon>Oscillatoriales</taxon>
        <taxon>Microcoleaceae</taxon>
        <taxon>Lyngbya</taxon>
    </lineage>
</organism>
<dbReference type="AlphaFoldDB" id="A0ABD4T6M1"/>
<dbReference type="EMBL" id="JTHE03000091">
    <property type="protein sequence ID" value="MCM1984363.1"/>
    <property type="molecule type" value="Genomic_DNA"/>
</dbReference>
<sequence length="145" mass="16627">MIYRNPAPTVDIIIELRDRPHRPIVLIERRFEPLGWAIPGGFVDYGERVEAAALREAREETSLSVQLISLLNVYSDPGRDDRKHTLSLVYIAEAQGQPLAADDAQNLQVFDLWDLPANLCFDHDQILADYRRYRDHGIRPLPINP</sequence>
<dbReference type="InterPro" id="IPR000086">
    <property type="entry name" value="NUDIX_hydrolase_dom"/>
</dbReference>
<dbReference type="Gene3D" id="3.90.79.10">
    <property type="entry name" value="Nucleoside Triphosphate Pyrophosphohydrolase"/>
    <property type="match status" value="1"/>
</dbReference>
<dbReference type="PANTHER" id="PTHR43736:SF1">
    <property type="entry name" value="DIHYDRONEOPTERIN TRIPHOSPHATE DIPHOSPHATASE"/>
    <property type="match status" value="1"/>
</dbReference>
<reference evidence="4 5" key="1">
    <citation type="journal article" date="2015" name="Genome Announc.">
        <title>Draft Genome Sequence of Filamentous Marine Cyanobacterium Lyngbya confervoides Strain BDU141951.</title>
        <authorList>
            <person name="Chandrababunaidu M.M."/>
            <person name="Sen D."/>
            <person name="Tripathy S."/>
        </authorList>
    </citation>
    <scope>NUCLEOTIDE SEQUENCE [LARGE SCALE GENOMIC DNA]</scope>
    <source>
        <strain evidence="4 5">BDU141951</strain>
    </source>
</reference>
<comment type="similarity">
    <text evidence="1">Belongs to the Nudix hydrolase family.</text>
</comment>
<feature type="domain" description="Nudix hydrolase" evidence="3">
    <location>
        <begin position="3"/>
        <end position="133"/>
    </location>
</feature>
<dbReference type="PRINTS" id="PR00502">
    <property type="entry name" value="NUDIXFAMILY"/>
</dbReference>
<dbReference type="RefSeq" id="WP_166276232.1">
    <property type="nucleotide sequence ID" value="NZ_JTHE03000091.1"/>
</dbReference>
<evidence type="ECO:0000313" key="4">
    <source>
        <dbReference type="EMBL" id="MCM1984363.1"/>
    </source>
</evidence>